<reference evidence="2 3" key="1">
    <citation type="submission" date="2024-05" db="EMBL/GenBank/DDBJ databases">
        <authorList>
            <person name="Wallberg A."/>
        </authorList>
    </citation>
    <scope>NUCLEOTIDE SEQUENCE [LARGE SCALE GENOMIC DNA]</scope>
</reference>
<keyword evidence="3" id="KW-1185">Reference proteome</keyword>
<feature type="chain" id="PRO_5043729942" evidence="1">
    <location>
        <begin position="19"/>
        <end position="176"/>
    </location>
</feature>
<evidence type="ECO:0000313" key="3">
    <source>
        <dbReference type="Proteomes" id="UP001497623"/>
    </source>
</evidence>
<gene>
    <name evidence="2" type="ORF">MNOR_LOCUS17475</name>
</gene>
<feature type="non-terminal residue" evidence="2">
    <location>
        <position position="176"/>
    </location>
</feature>
<proteinExistence type="predicted"/>
<sequence>MRLLVRIISAIAVINVDSQSGFVVGDTANKAHGSDNPKLNQKLKVLSDEPDDHDLVNYTGKSKERKVFVLDVHTDLELPEVSHQLKTRPLNNTHTKRPFLEREEVAAWFERVLKLSADPDVSSKIAVGQHNMVGQIGTAKPKSTHQVAINGTKSQKPHFSQFKIKPLLIRNAPSIE</sequence>
<organism evidence="2 3">
    <name type="scientific">Meganyctiphanes norvegica</name>
    <name type="common">Northern krill</name>
    <name type="synonym">Thysanopoda norvegica</name>
    <dbReference type="NCBI Taxonomy" id="48144"/>
    <lineage>
        <taxon>Eukaryota</taxon>
        <taxon>Metazoa</taxon>
        <taxon>Ecdysozoa</taxon>
        <taxon>Arthropoda</taxon>
        <taxon>Crustacea</taxon>
        <taxon>Multicrustacea</taxon>
        <taxon>Malacostraca</taxon>
        <taxon>Eumalacostraca</taxon>
        <taxon>Eucarida</taxon>
        <taxon>Euphausiacea</taxon>
        <taxon>Euphausiidae</taxon>
        <taxon>Meganyctiphanes</taxon>
    </lineage>
</organism>
<comment type="caution">
    <text evidence="2">The sequence shown here is derived from an EMBL/GenBank/DDBJ whole genome shotgun (WGS) entry which is preliminary data.</text>
</comment>
<protein>
    <submittedName>
        <fullName evidence="2">Uncharacterized protein</fullName>
    </submittedName>
</protein>
<name>A0AAV2QZ77_MEGNR</name>
<feature type="signal peptide" evidence="1">
    <location>
        <begin position="1"/>
        <end position="18"/>
    </location>
</feature>
<dbReference type="Proteomes" id="UP001497623">
    <property type="component" value="Unassembled WGS sequence"/>
</dbReference>
<evidence type="ECO:0000256" key="1">
    <source>
        <dbReference type="SAM" id="SignalP"/>
    </source>
</evidence>
<keyword evidence="1" id="KW-0732">Signal</keyword>
<dbReference type="EMBL" id="CAXKWB010012036">
    <property type="protein sequence ID" value="CAL4103105.1"/>
    <property type="molecule type" value="Genomic_DNA"/>
</dbReference>
<evidence type="ECO:0000313" key="2">
    <source>
        <dbReference type="EMBL" id="CAL4103105.1"/>
    </source>
</evidence>
<dbReference type="AlphaFoldDB" id="A0AAV2QZ77"/>
<accession>A0AAV2QZ77</accession>